<feature type="region of interest" description="Disordered" evidence="1">
    <location>
        <begin position="53"/>
        <end position="140"/>
    </location>
</feature>
<evidence type="ECO:0000256" key="2">
    <source>
        <dbReference type="SAM" id="Phobius"/>
    </source>
</evidence>
<feature type="transmembrane region" description="Helical" evidence="2">
    <location>
        <begin position="639"/>
        <end position="660"/>
    </location>
</feature>
<dbReference type="HOGENOM" id="CLU_415087_0_0_1"/>
<feature type="compositionally biased region" description="Basic and acidic residues" evidence="1">
    <location>
        <begin position="168"/>
        <end position="182"/>
    </location>
</feature>
<dbReference type="GeneID" id="18926111"/>
<keyword evidence="2" id="KW-0472">Membrane</keyword>
<feature type="compositionally biased region" description="Polar residues" evidence="1">
    <location>
        <begin position="105"/>
        <end position="116"/>
    </location>
</feature>
<dbReference type="OrthoDB" id="2506844at2759"/>
<reference evidence="4" key="1">
    <citation type="journal article" date="2011" name="Proc. Natl. Acad. Sci. U.S.A.">
        <title>Obligate biotrophy features unraveled by the genomic analysis of rust fungi.</title>
        <authorList>
            <person name="Duplessis S."/>
            <person name="Cuomo C.A."/>
            <person name="Lin Y.-C."/>
            <person name="Aerts A."/>
            <person name="Tisserant E."/>
            <person name="Veneault-Fourrey C."/>
            <person name="Joly D.L."/>
            <person name="Hacquard S."/>
            <person name="Amselem J."/>
            <person name="Cantarel B.L."/>
            <person name="Chiu R."/>
            <person name="Coutinho P.M."/>
            <person name="Feau N."/>
            <person name="Field M."/>
            <person name="Frey P."/>
            <person name="Gelhaye E."/>
            <person name="Goldberg J."/>
            <person name="Grabherr M.G."/>
            <person name="Kodira C.D."/>
            <person name="Kohler A."/>
            <person name="Kuees U."/>
            <person name="Lindquist E.A."/>
            <person name="Lucas S.M."/>
            <person name="Mago R."/>
            <person name="Mauceli E."/>
            <person name="Morin E."/>
            <person name="Murat C."/>
            <person name="Pangilinan J.L."/>
            <person name="Park R."/>
            <person name="Pearson M."/>
            <person name="Quesneville H."/>
            <person name="Rouhier N."/>
            <person name="Sakthikumar S."/>
            <person name="Salamov A.A."/>
            <person name="Schmutz J."/>
            <person name="Selles B."/>
            <person name="Shapiro H."/>
            <person name="Tanguay P."/>
            <person name="Tuskan G.A."/>
            <person name="Henrissat B."/>
            <person name="Van de Peer Y."/>
            <person name="Rouze P."/>
            <person name="Ellis J.G."/>
            <person name="Dodds P.N."/>
            <person name="Schein J.E."/>
            <person name="Zhong S."/>
            <person name="Hamelin R.C."/>
            <person name="Grigoriev I.V."/>
            <person name="Szabo L.J."/>
            <person name="Martin F."/>
        </authorList>
    </citation>
    <scope>NUCLEOTIDE SEQUENCE [LARGE SCALE GENOMIC DNA]</scope>
    <source>
        <strain evidence="4">98AG31 / pathotype 3-4-7</strain>
    </source>
</reference>
<keyword evidence="4" id="KW-1185">Reference proteome</keyword>
<dbReference type="KEGG" id="mlr:MELLADRAFT_117929"/>
<keyword evidence="2" id="KW-1133">Transmembrane helix</keyword>
<evidence type="ECO:0000256" key="1">
    <source>
        <dbReference type="SAM" id="MobiDB-lite"/>
    </source>
</evidence>
<feature type="compositionally biased region" description="Acidic residues" evidence="1">
    <location>
        <begin position="60"/>
        <end position="78"/>
    </location>
</feature>
<feature type="compositionally biased region" description="Low complexity" evidence="1">
    <location>
        <begin position="7"/>
        <end position="21"/>
    </location>
</feature>
<sequence length="661" mass="72950">MTEVNLQTTSNQSQPNSSTTPHSTGSITPELLEYDEFSHLSYSLSSLPSIQSETFSFDEVNNEEDEEQEEEEEDEDSSEVTVNRPIRSSDYTTQSTTIQSTSQSEPASSIPTSPQPTRAFGLPSSNSGPHSPHFHQPIERYGSPISLSSWNPSEGLSYPSSSISGSLDSDRELSDHEHETGSQRRNGPLTDGEVEEEIANDSLASTPFDDSHHMHTSTREYLSRITGHLVMPRLPIHHPISNASSRGSSLRGGSSPRSMSSASLRRLNAPETGHAEQPSHHTWTTRAGPKPRVLLFEDGKSSVCKPMVGKASALTIRRARDLVSDFKINDSATHDALLSQISASFGRLRPLLNMRALHPTNSSGQSSQDLSLLIENWIMNEAYMVALVEMSHAPVSSVTLSFLLALSRLIPVQPFISNKITGTKSPIDLHAILTRQFAAKRINHLPIPSPKDRSSSHHDLPLPAFDDCLFRSRECCLNWLLVDEAAWRAIETRTSHTLDPSPEPSHLGLDLEPDRWSEKVGSRVLHLMKQSPRLANTRAKPALVQVRRSGYPNCSRLMSSDPMGMPSLSAILQLGFSHLKINLIKIFQGVLVKASVLSNTIKSDPHTSQDRVRRKMKIPRRVVGQSARQHISPTMKHPWILITFATAATVLTVWGCTLLCG</sequence>
<accession>F4S359</accession>
<protein>
    <submittedName>
        <fullName evidence="3">Uncharacterized protein</fullName>
    </submittedName>
</protein>
<organism evidence="4">
    <name type="scientific">Melampsora larici-populina (strain 98AG31 / pathotype 3-4-7)</name>
    <name type="common">Poplar leaf rust fungus</name>
    <dbReference type="NCBI Taxonomy" id="747676"/>
    <lineage>
        <taxon>Eukaryota</taxon>
        <taxon>Fungi</taxon>
        <taxon>Dikarya</taxon>
        <taxon>Basidiomycota</taxon>
        <taxon>Pucciniomycotina</taxon>
        <taxon>Pucciniomycetes</taxon>
        <taxon>Pucciniales</taxon>
        <taxon>Melampsoraceae</taxon>
        <taxon>Melampsora</taxon>
    </lineage>
</organism>
<name>F4S359_MELLP</name>
<feature type="compositionally biased region" description="Low complexity" evidence="1">
    <location>
        <begin position="152"/>
        <end position="167"/>
    </location>
</feature>
<feature type="compositionally biased region" description="Low complexity" evidence="1">
    <location>
        <begin position="88"/>
        <end position="104"/>
    </location>
</feature>
<dbReference type="Proteomes" id="UP000001072">
    <property type="component" value="Unassembled WGS sequence"/>
</dbReference>
<dbReference type="EMBL" id="GL883142">
    <property type="protein sequence ID" value="EGG00965.1"/>
    <property type="molecule type" value="Genomic_DNA"/>
</dbReference>
<dbReference type="VEuPathDB" id="FungiDB:MELLADRAFT_117929"/>
<evidence type="ECO:0000313" key="4">
    <source>
        <dbReference type="Proteomes" id="UP000001072"/>
    </source>
</evidence>
<dbReference type="InParanoid" id="F4S359"/>
<dbReference type="AlphaFoldDB" id="F4S359"/>
<feature type="region of interest" description="Disordered" evidence="1">
    <location>
        <begin position="237"/>
        <end position="288"/>
    </location>
</feature>
<feature type="compositionally biased region" description="Low complexity" evidence="1">
    <location>
        <begin position="241"/>
        <end position="269"/>
    </location>
</feature>
<feature type="region of interest" description="Disordered" evidence="1">
    <location>
        <begin position="152"/>
        <end position="191"/>
    </location>
</feature>
<keyword evidence="2" id="KW-0812">Transmembrane</keyword>
<proteinExistence type="predicted"/>
<gene>
    <name evidence="3" type="ORF">MELLADRAFT_117929</name>
</gene>
<evidence type="ECO:0000313" key="3">
    <source>
        <dbReference type="EMBL" id="EGG00965.1"/>
    </source>
</evidence>
<dbReference type="RefSeq" id="XP_007415813.1">
    <property type="nucleotide sequence ID" value="XM_007415751.1"/>
</dbReference>
<feature type="region of interest" description="Disordered" evidence="1">
    <location>
        <begin position="1"/>
        <end position="30"/>
    </location>
</feature>